<sequence>MESARGWRLAAVFIALLVLIVGVWMATRSRQQKPQTKVNEVTLTRGDVSITVTREGAMTVRTPEGLFEQQWDEQRVRAFFAQFESEDFSRFRRFDETTEGYMLTLVSDGGQRTTFVVPFLDIPIPPSVEELIKVLEEVTSGGGLPSPTPFPTVGFWPTQPPFPTPTQMPFYQPLPTPTPTPTQGGSSGGTDPRQPFTCSFSDPTIRPDVLSETVCTPE</sequence>
<protein>
    <submittedName>
        <fullName evidence="3">Uncharacterized protein</fullName>
    </submittedName>
</protein>
<accession>A0A1G1VRU2</accession>
<keyword evidence="2" id="KW-0472">Membrane</keyword>
<keyword evidence="2" id="KW-1133">Transmembrane helix</keyword>
<evidence type="ECO:0000313" key="4">
    <source>
        <dbReference type="Proteomes" id="UP000179233"/>
    </source>
</evidence>
<keyword evidence="2" id="KW-0812">Transmembrane</keyword>
<evidence type="ECO:0000256" key="2">
    <source>
        <dbReference type="SAM" id="Phobius"/>
    </source>
</evidence>
<proteinExistence type="predicted"/>
<dbReference type="AlphaFoldDB" id="A0A1G1VRU2"/>
<feature type="region of interest" description="Disordered" evidence="1">
    <location>
        <begin position="161"/>
        <end position="218"/>
    </location>
</feature>
<reference evidence="3 4" key="1">
    <citation type="journal article" date="2016" name="Nat. Commun.">
        <title>Thousands of microbial genomes shed light on interconnected biogeochemical processes in an aquifer system.</title>
        <authorList>
            <person name="Anantharaman K."/>
            <person name="Brown C.T."/>
            <person name="Hug L.A."/>
            <person name="Sharon I."/>
            <person name="Castelle C.J."/>
            <person name="Probst A.J."/>
            <person name="Thomas B.C."/>
            <person name="Singh A."/>
            <person name="Wilkins M.J."/>
            <person name="Karaoz U."/>
            <person name="Brodie E.L."/>
            <person name="Williams K.H."/>
            <person name="Hubbard S.S."/>
            <person name="Banfield J.F."/>
        </authorList>
    </citation>
    <scope>NUCLEOTIDE SEQUENCE [LARGE SCALE GENOMIC DNA]</scope>
</reference>
<gene>
    <name evidence="3" type="ORF">A2786_01220</name>
</gene>
<evidence type="ECO:0000256" key="1">
    <source>
        <dbReference type="SAM" id="MobiDB-lite"/>
    </source>
</evidence>
<comment type="caution">
    <text evidence="3">The sequence shown here is derived from an EMBL/GenBank/DDBJ whole genome shotgun (WGS) entry which is preliminary data.</text>
</comment>
<dbReference type="Proteomes" id="UP000179233">
    <property type="component" value="Unassembled WGS sequence"/>
</dbReference>
<feature type="transmembrane region" description="Helical" evidence="2">
    <location>
        <begin position="6"/>
        <end position="27"/>
    </location>
</feature>
<name>A0A1G1VRU2_9BACT</name>
<evidence type="ECO:0000313" key="3">
    <source>
        <dbReference type="EMBL" id="OGY18123.1"/>
    </source>
</evidence>
<dbReference type="EMBL" id="MHCJ01000003">
    <property type="protein sequence ID" value="OGY18123.1"/>
    <property type="molecule type" value="Genomic_DNA"/>
</dbReference>
<feature type="compositionally biased region" description="Pro residues" evidence="1">
    <location>
        <begin position="161"/>
        <end position="180"/>
    </location>
</feature>
<organism evidence="3 4">
    <name type="scientific">Candidatus Chisholmbacteria bacterium RIFCSPHIGHO2_01_FULL_52_32</name>
    <dbReference type="NCBI Taxonomy" id="1797591"/>
    <lineage>
        <taxon>Bacteria</taxon>
        <taxon>Candidatus Chisholmiibacteriota</taxon>
    </lineage>
</organism>